<sequence length="111" mass="12362">MPGTEVAATWAAGSTNKIQFMNHGNHKGGFCEWSISYNNGKTFVSFEFNKDCLTDASTEPANDAEFYNMNLKLPAGLPAGKAIISWTWVNREGHREFYWNCFRAQITGGTS</sequence>
<evidence type="ECO:0000313" key="1">
    <source>
        <dbReference type="EMBL" id="RKP39940.1"/>
    </source>
</evidence>
<accession>A0A4Q0A3V4</accession>
<dbReference type="AlphaFoldDB" id="A0A4Q0A3V4"/>
<name>A0A4Q0A3V4_9FUNG</name>
<dbReference type="Proteomes" id="UP000268162">
    <property type="component" value="Unassembled WGS sequence"/>
</dbReference>
<keyword evidence="2" id="KW-1185">Reference proteome</keyword>
<feature type="non-terminal residue" evidence="1">
    <location>
        <position position="111"/>
    </location>
</feature>
<evidence type="ECO:0000313" key="2">
    <source>
        <dbReference type="Proteomes" id="UP000268162"/>
    </source>
</evidence>
<dbReference type="EMBL" id="ML002234">
    <property type="protein sequence ID" value="RKP39940.1"/>
    <property type="molecule type" value="Genomic_DNA"/>
</dbReference>
<dbReference type="PANTHER" id="PTHR36182">
    <property type="entry name" value="PROTEIN, PUTATIVE (AFU_ORTHOLOGUE AFUA_6G10930)-RELATED"/>
    <property type="match status" value="1"/>
</dbReference>
<protein>
    <submittedName>
        <fullName evidence="1">Uncharacterized protein</fullName>
    </submittedName>
</protein>
<dbReference type="PANTHER" id="PTHR36182:SF1">
    <property type="entry name" value="PROTEIN, PUTATIVE (AFU_ORTHOLOGUE AFUA_6G10930)-RELATED"/>
    <property type="match status" value="1"/>
</dbReference>
<dbReference type="Gene3D" id="2.70.50.70">
    <property type="match status" value="1"/>
</dbReference>
<organism evidence="1 2">
    <name type="scientific">Dimargaris cristalligena</name>
    <dbReference type="NCBI Taxonomy" id="215637"/>
    <lineage>
        <taxon>Eukaryota</taxon>
        <taxon>Fungi</taxon>
        <taxon>Fungi incertae sedis</taxon>
        <taxon>Zoopagomycota</taxon>
        <taxon>Kickxellomycotina</taxon>
        <taxon>Dimargaritomycetes</taxon>
        <taxon>Dimargaritales</taxon>
        <taxon>Dimargaritaceae</taxon>
        <taxon>Dimargaris</taxon>
    </lineage>
</organism>
<gene>
    <name evidence="1" type="ORF">BJ085DRAFT_14682</name>
</gene>
<proteinExistence type="predicted"/>
<reference evidence="2" key="1">
    <citation type="journal article" date="2018" name="Nat. Microbiol.">
        <title>Leveraging single-cell genomics to expand the fungal tree of life.</title>
        <authorList>
            <person name="Ahrendt S.R."/>
            <person name="Quandt C.A."/>
            <person name="Ciobanu D."/>
            <person name="Clum A."/>
            <person name="Salamov A."/>
            <person name="Andreopoulos B."/>
            <person name="Cheng J.F."/>
            <person name="Woyke T."/>
            <person name="Pelin A."/>
            <person name="Henrissat B."/>
            <person name="Reynolds N.K."/>
            <person name="Benny G.L."/>
            <person name="Smith M.E."/>
            <person name="James T.Y."/>
            <person name="Grigoriev I.V."/>
        </authorList>
    </citation>
    <scope>NUCLEOTIDE SEQUENCE [LARGE SCALE GENOMIC DNA]</scope>
    <source>
        <strain evidence="2">RSA 468</strain>
    </source>
</reference>